<accession>A0A8K0GHE8</accession>
<dbReference type="AlphaFoldDB" id="A0A8K0GHE8"/>
<gene>
    <name evidence="11" type="ORF">ILUMI_01477</name>
</gene>
<organism evidence="11 12">
    <name type="scientific">Ignelater luminosus</name>
    <name type="common">Cucubano</name>
    <name type="synonym">Pyrophorus luminosus</name>
    <dbReference type="NCBI Taxonomy" id="2038154"/>
    <lineage>
        <taxon>Eukaryota</taxon>
        <taxon>Metazoa</taxon>
        <taxon>Ecdysozoa</taxon>
        <taxon>Arthropoda</taxon>
        <taxon>Hexapoda</taxon>
        <taxon>Insecta</taxon>
        <taxon>Pterygota</taxon>
        <taxon>Neoptera</taxon>
        <taxon>Endopterygota</taxon>
        <taxon>Coleoptera</taxon>
        <taxon>Polyphaga</taxon>
        <taxon>Elateriformia</taxon>
        <taxon>Elateroidea</taxon>
        <taxon>Elateridae</taxon>
        <taxon>Agrypninae</taxon>
        <taxon>Pyrophorini</taxon>
        <taxon>Ignelater</taxon>
    </lineage>
</organism>
<dbReference type="FunFam" id="3.40.50.1820:FF:000107">
    <property type="entry name" value="Palmitoyl-protein thioesterase 1"/>
    <property type="match status" value="1"/>
</dbReference>
<dbReference type="EC" id="3.1.2.22" evidence="2"/>
<dbReference type="GO" id="GO:0005764">
    <property type="term" value="C:lysosome"/>
    <property type="evidence" value="ECO:0007669"/>
    <property type="project" value="TreeGrafter"/>
</dbReference>
<sequence length="298" mass="33824">MCKNSLKVALILLFAILNVCKCYTPIVIWHGIGDTCCNNTITGHLQKLLQAYLPGSHVISLQIGSTKEEDLINSYNTHPDKQIRMACHIIQSDPLLANGYNGIGFSQGSQLMRGLAQRCGKPKMKNLITMAGQHQGVYGVPECNATAIPACDAMRKLINNVIYLKALQEELVPATYWHNPLNTNKYIKRSTYLADINNERNINEAYIENLQALDNFVMVRHGADEVVQPTESSWFGFYKDGQSSEIETLPESELYKSDRLGLKQMDKKGKLHFLLNDWKHAAFEWNWFRENIVDTFLK</sequence>
<keyword evidence="5" id="KW-0378">Hydrolase</keyword>
<dbReference type="InterPro" id="IPR002472">
    <property type="entry name" value="Palm_thioest"/>
</dbReference>
<evidence type="ECO:0000256" key="5">
    <source>
        <dbReference type="ARBA" id="ARBA00022801"/>
    </source>
</evidence>
<keyword evidence="7" id="KW-0325">Glycoprotein</keyword>
<feature type="signal peptide" evidence="10">
    <location>
        <begin position="1"/>
        <end position="22"/>
    </location>
</feature>
<reference evidence="11" key="1">
    <citation type="submission" date="2019-08" db="EMBL/GenBank/DDBJ databases">
        <title>The genome of the North American firefly Photinus pyralis.</title>
        <authorList>
            <consortium name="Photinus pyralis genome working group"/>
            <person name="Fallon T.R."/>
            <person name="Sander Lower S.E."/>
            <person name="Weng J.-K."/>
        </authorList>
    </citation>
    <scope>NUCLEOTIDE SEQUENCE</scope>
    <source>
        <strain evidence="11">TRF0915ILg1</strain>
        <tissue evidence="11">Whole body</tissue>
    </source>
</reference>
<comment type="caution">
    <text evidence="11">The sequence shown here is derived from an EMBL/GenBank/DDBJ whole genome shotgun (WGS) entry which is preliminary data.</text>
</comment>
<dbReference type="PANTHER" id="PTHR11247:SF8">
    <property type="entry name" value="PALMITOYL-PROTEIN THIOESTERASE 1"/>
    <property type="match status" value="1"/>
</dbReference>
<keyword evidence="6" id="KW-1015">Disulfide bond</keyword>
<evidence type="ECO:0000256" key="1">
    <source>
        <dbReference type="ARBA" id="ARBA00010758"/>
    </source>
</evidence>
<dbReference type="GO" id="GO:0008474">
    <property type="term" value="F:palmitoyl-(protein) hydrolase activity"/>
    <property type="evidence" value="ECO:0007669"/>
    <property type="project" value="UniProtKB-EC"/>
</dbReference>
<evidence type="ECO:0000256" key="9">
    <source>
        <dbReference type="ARBA" id="ARBA00047409"/>
    </source>
</evidence>
<dbReference type="OrthoDB" id="10263094at2759"/>
<evidence type="ECO:0000313" key="11">
    <source>
        <dbReference type="EMBL" id="KAF2904695.1"/>
    </source>
</evidence>
<dbReference type="EMBL" id="VTPC01000704">
    <property type="protein sequence ID" value="KAF2904695.1"/>
    <property type="molecule type" value="Genomic_DNA"/>
</dbReference>
<dbReference type="PRINTS" id="PR00414">
    <property type="entry name" value="PPTHIESTRASE"/>
</dbReference>
<comment type="catalytic activity">
    <reaction evidence="9">
        <text>S-hexadecanoyl-L-cysteinyl-[protein] + H2O = L-cysteinyl-[protein] + hexadecanoate + H(+)</text>
        <dbReference type="Rhea" id="RHEA:19233"/>
        <dbReference type="Rhea" id="RHEA-COMP:10131"/>
        <dbReference type="Rhea" id="RHEA-COMP:11032"/>
        <dbReference type="ChEBI" id="CHEBI:7896"/>
        <dbReference type="ChEBI" id="CHEBI:15377"/>
        <dbReference type="ChEBI" id="CHEBI:15378"/>
        <dbReference type="ChEBI" id="CHEBI:29950"/>
        <dbReference type="ChEBI" id="CHEBI:74151"/>
        <dbReference type="EC" id="3.1.2.22"/>
    </reaction>
    <physiologicalReaction direction="left-to-right" evidence="9">
        <dbReference type="Rhea" id="RHEA:19234"/>
    </physiologicalReaction>
</comment>
<dbReference type="Proteomes" id="UP000801492">
    <property type="component" value="Unassembled WGS sequence"/>
</dbReference>
<name>A0A8K0GHE8_IGNLU</name>
<dbReference type="Gene3D" id="3.40.50.1820">
    <property type="entry name" value="alpha/beta hydrolase"/>
    <property type="match status" value="1"/>
</dbReference>
<keyword evidence="12" id="KW-1185">Reference proteome</keyword>
<dbReference type="InterPro" id="IPR029058">
    <property type="entry name" value="AB_hydrolase_fold"/>
</dbReference>
<evidence type="ECO:0000256" key="6">
    <source>
        <dbReference type="ARBA" id="ARBA00023157"/>
    </source>
</evidence>
<evidence type="ECO:0000313" key="12">
    <source>
        <dbReference type="Proteomes" id="UP000801492"/>
    </source>
</evidence>
<evidence type="ECO:0000256" key="7">
    <source>
        <dbReference type="ARBA" id="ARBA00023180"/>
    </source>
</evidence>
<dbReference type="PANTHER" id="PTHR11247">
    <property type="entry name" value="PALMITOYL-PROTEIN THIOESTERASE/DOLICHYLDIPHOSPHATASE 1"/>
    <property type="match status" value="1"/>
</dbReference>
<protein>
    <recommendedName>
        <fullName evidence="3">Palmitoyl-protein thioesterase 1</fullName>
        <ecNumber evidence="2">3.1.2.22</ecNumber>
    </recommendedName>
    <alternativeName>
        <fullName evidence="8">Palmitoyl-protein hydrolase 1</fullName>
    </alternativeName>
</protein>
<evidence type="ECO:0000256" key="2">
    <source>
        <dbReference type="ARBA" id="ARBA00012423"/>
    </source>
</evidence>
<dbReference type="GO" id="GO:0006898">
    <property type="term" value="P:receptor-mediated endocytosis"/>
    <property type="evidence" value="ECO:0007669"/>
    <property type="project" value="TreeGrafter"/>
</dbReference>
<evidence type="ECO:0000256" key="10">
    <source>
        <dbReference type="SAM" id="SignalP"/>
    </source>
</evidence>
<dbReference type="Pfam" id="PF02089">
    <property type="entry name" value="Palm_thioest"/>
    <property type="match status" value="1"/>
</dbReference>
<keyword evidence="4 10" id="KW-0732">Signal</keyword>
<evidence type="ECO:0000256" key="4">
    <source>
        <dbReference type="ARBA" id="ARBA00022729"/>
    </source>
</evidence>
<evidence type="ECO:0000256" key="3">
    <source>
        <dbReference type="ARBA" id="ARBA00014212"/>
    </source>
</evidence>
<feature type="chain" id="PRO_5035476483" description="Palmitoyl-protein thioesterase 1" evidence="10">
    <location>
        <begin position="23"/>
        <end position="298"/>
    </location>
</feature>
<proteinExistence type="inferred from homology"/>
<evidence type="ECO:0000256" key="8">
    <source>
        <dbReference type="ARBA" id="ARBA00031934"/>
    </source>
</evidence>
<comment type="similarity">
    <text evidence="1">Belongs to the palmitoyl-protein thioesterase family.</text>
</comment>
<dbReference type="SUPFAM" id="SSF53474">
    <property type="entry name" value="alpha/beta-Hydrolases"/>
    <property type="match status" value="1"/>
</dbReference>